<evidence type="ECO:0000256" key="5">
    <source>
        <dbReference type="ARBA" id="ARBA00022525"/>
    </source>
</evidence>
<evidence type="ECO:0000256" key="4">
    <source>
        <dbReference type="ARBA" id="ARBA00016244"/>
    </source>
</evidence>
<proteinExistence type="inferred from homology"/>
<evidence type="ECO:0000256" key="3">
    <source>
        <dbReference type="ARBA" id="ARBA00009677"/>
    </source>
</evidence>
<accession>A0A4Q8AN45</accession>
<keyword evidence="10" id="KW-1185">Reference proteome</keyword>
<dbReference type="GO" id="GO:0044780">
    <property type="term" value="P:bacterial-type flagellum assembly"/>
    <property type="evidence" value="ECO:0007669"/>
    <property type="project" value="InterPro"/>
</dbReference>
<dbReference type="NCBIfam" id="TIGR02492">
    <property type="entry name" value="flgK_ends"/>
    <property type="match status" value="1"/>
</dbReference>
<dbReference type="RefSeq" id="WP_130505891.1">
    <property type="nucleotide sequence ID" value="NZ_SHLC01000001.1"/>
</dbReference>
<protein>
    <recommendedName>
        <fullName evidence="4">Flagellar hook-associated protein 1</fullName>
    </recommendedName>
</protein>
<name>A0A4Q8AN45_9MICO</name>
<evidence type="ECO:0000313" key="10">
    <source>
        <dbReference type="Proteomes" id="UP000291483"/>
    </source>
</evidence>
<evidence type="ECO:0000256" key="1">
    <source>
        <dbReference type="ARBA" id="ARBA00004365"/>
    </source>
</evidence>
<dbReference type="GO" id="GO:0005576">
    <property type="term" value="C:extracellular region"/>
    <property type="evidence" value="ECO:0007669"/>
    <property type="project" value="UniProtKB-SubCell"/>
</dbReference>
<feature type="domain" description="Flagellar basal-body/hook protein C-terminal" evidence="7">
    <location>
        <begin position="428"/>
        <end position="464"/>
    </location>
</feature>
<comment type="caution">
    <text evidence="9">The sequence shown here is derived from an EMBL/GenBank/DDBJ whole genome shotgun (WGS) entry which is preliminary data.</text>
</comment>
<organism evidence="9 10">
    <name type="scientific">Microterricola gilva</name>
    <dbReference type="NCBI Taxonomy" id="393267"/>
    <lineage>
        <taxon>Bacteria</taxon>
        <taxon>Bacillati</taxon>
        <taxon>Actinomycetota</taxon>
        <taxon>Actinomycetes</taxon>
        <taxon>Micrococcales</taxon>
        <taxon>Microbacteriaceae</taxon>
        <taxon>Microterricola</taxon>
    </lineage>
</organism>
<evidence type="ECO:0000256" key="2">
    <source>
        <dbReference type="ARBA" id="ARBA00004613"/>
    </source>
</evidence>
<dbReference type="GO" id="GO:0005198">
    <property type="term" value="F:structural molecule activity"/>
    <property type="evidence" value="ECO:0007669"/>
    <property type="project" value="InterPro"/>
</dbReference>
<keyword evidence="6" id="KW-0975">Bacterial flagellum</keyword>
<comment type="subcellular location">
    <subcellularLocation>
        <location evidence="1">Bacterial flagellum</location>
    </subcellularLocation>
    <subcellularLocation>
        <location evidence="2">Secreted</location>
    </subcellularLocation>
</comment>
<keyword evidence="9" id="KW-0966">Cell projection</keyword>
<dbReference type="Proteomes" id="UP000291483">
    <property type="component" value="Unassembled WGS sequence"/>
</dbReference>
<evidence type="ECO:0000256" key="6">
    <source>
        <dbReference type="ARBA" id="ARBA00023143"/>
    </source>
</evidence>
<dbReference type="Pfam" id="PF22638">
    <property type="entry name" value="FlgK_D1"/>
    <property type="match status" value="1"/>
</dbReference>
<keyword evidence="9" id="KW-0282">Flagellum</keyword>
<dbReference type="InterPro" id="IPR010930">
    <property type="entry name" value="Flg_bb/hook_C_dom"/>
</dbReference>
<dbReference type="SUPFAM" id="SSF64518">
    <property type="entry name" value="Phase 1 flagellin"/>
    <property type="match status" value="1"/>
</dbReference>
<dbReference type="InterPro" id="IPR053927">
    <property type="entry name" value="FlgK_helical"/>
</dbReference>
<evidence type="ECO:0000259" key="7">
    <source>
        <dbReference type="Pfam" id="PF06429"/>
    </source>
</evidence>
<dbReference type="Pfam" id="PF06429">
    <property type="entry name" value="Flg_bbr_C"/>
    <property type="match status" value="1"/>
</dbReference>
<dbReference type="AlphaFoldDB" id="A0A4Q8AN45"/>
<dbReference type="GO" id="GO:0009424">
    <property type="term" value="C:bacterial-type flagellum hook"/>
    <property type="evidence" value="ECO:0007669"/>
    <property type="project" value="InterPro"/>
</dbReference>
<dbReference type="OrthoDB" id="9802553at2"/>
<dbReference type="EMBL" id="SHLC01000001">
    <property type="protein sequence ID" value="RZU65551.1"/>
    <property type="molecule type" value="Genomic_DNA"/>
</dbReference>
<evidence type="ECO:0000313" key="9">
    <source>
        <dbReference type="EMBL" id="RZU65551.1"/>
    </source>
</evidence>
<dbReference type="PANTHER" id="PTHR30033">
    <property type="entry name" value="FLAGELLAR HOOK-ASSOCIATED PROTEIN 1"/>
    <property type="match status" value="1"/>
</dbReference>
<feature type="domain" description="Flagellar hook-associated protein FlgK helical" evidence="8">
    <location>
        <begin position="100"/>
        <end position="337"/>
    </location>
</feature>
<sequence>MSTFSGLNTAYRGLSAAKAGIDVSGQNIANARTEGYTRQRLTTSAIGGPAMAGKFSLGVRPGGGVNIDGIARLGDVHLDARVRAAAGVSGFSAARATAFSGLESALNEPGDKGISTQLDKFWASWQDVANAPGEAAQGGVLLQQAGALAKQLSTTYTEFDNQWSQLRGEVRDLTAELNSAASQLADLNGRIRSATASGGSVNELLDQRSLLTTTIAAIAGGTVRDAGDGTIDVYIGGNALVTGTTARTVNVIGSNTMAGAAGSPVTLEWAHRPGSAIALDGGELGGAVSMLAPAASGGPIAKGAETLDAFAQKLADAVNTVHRTGAVADGSTGHDFFAFAAGKPLAQGLTIVPTGIADIAAAKPGNGGLDGSIADAISQLGEGQGSPDTFWSNFVVELGVTTRSETRQADLAALATNSAVGMQLANASVDIDEENVSLLMYQHAYQGAARVMTAVDEMLDVLINRTGLVGR</sequence>
<evidence type="ECO:0000259" key="8">
    <source>
        <dbReference type="Pfam" id="PF22638"/>
    </source>
</evidence>
<keyword evidence="9" id="KW-0969">Cilium</keyword>
<dbReference type="InterPro" id="IPR002371">
    <property type="entry name" value="FlgK"/>
</dbReference>
<keyword evidence="5" id="KW-0964">Secreted</keyword>
<gene>
    <name evidence="9" type="ORF">EV379_1885</name>
</gene>
<comment type="similarity">
    <text evidence="3">Belongs to the flagella basal body rod proteins family.</text>
</comment>
<dbReference type="PANTHER" id="PTHR30033:SF1">
    <property type="entry name" value="FLAGELLAR HOOK-ASSOCIATED PROTEIN 1"/>
    <property type="match status" value="1"/>
</dbReference>
<reference evidence="9 10" key="1">
    <citation type="submission" date="2019-02" db="EMBL/GenBank/DDBJ databases">
        <title>Sequencing the genomes of 1000 actinobacteria strains.</title>
        <authorList>
            <person name="Klenk H.-P."/>
        </authorList>
    </citation>
    <scope>NUCLEOTIDE SEQUENCE [LARGE SCALE GENOMIC DNA]</scope>
    <source>
        <strain evidence="9 10">DSM 18319</strain>
    </source>
</reference>